<reference evidence="5" key="2">
    <citation type="submission" date="2020-01" db="EMBL/GenBank/DDBJ databases">
        <authorList>
            <consortium name="NCBI Pathogen Detection Project"/>
        </authorList>
    </citation>
    <scope>NUCLEOTIDE SEQUENCE</scope>
    <source>
        <strain evidence="5">OLC2673_Aeromonas</strain>
    </source>
</reference>
<keyword evidence="2" id="KW-0812">Transmembrane</keyword>
<protein>
    <submittedName>
        <fullName evidence="5">DUF1232 domain-containing protein</fullName>
    </submittedName>
</protein>
<dbReference type="Pfam" id="PF06803">
    <property type="entry name" value="DUF1232"/>
    <property type="match status" value="1"/>
</dbReference>
<dbReference type="KEGG" id="ahh:RY45_10645"/>
<dbReference type="OMA" id="PWWARGL"/>
<evidence type="ECO:0000313" key="5">
    <source>
        <dbReference type="EMBL" id="HAT6345069.1"/>
    </source>
</evidence>
<dbReference type="InterPro" id="IPR010652">
    <property type="entry name" value="DUF1232"/>
</dbReference>
<organism evidence="5 6">
    <name type="scientific">Aeromonas hydrophila</name>
    <dbReference type="NCBI Taxonomy" id="644"/>
    <lineage>
        <taxon>Bacteria</taxon>
        <taxon>Pseudomonadati</taxon>
        <taxon>Pseudomonadota</taxon>
        <taxon>Gammaproteobacteria</taxon>
        <taxon>Aeromonadales</taxon>
        <taxon>Aeromonadaceae</taxon>
        <taxon>Aeromonas</taxon>
    </lineage>
</organism>
<comment type="subcellular location">
    <subcellularLocation>
        <location evidence="1">Endomembrane system</location>
        <topology evidence="1">Multi-pass membrane protein</topology>
    </subcellularLocation>
</comment>
<evidence type="ECO:0000256" key="2">
    <source>
        <dbReference type="ARBA" id="ARBA00022692"/>
    </source>
</evidence>
<evidence type="ECO:0000256" key="3">
    <source>
        <dbReference type="ARBA" id="ARBA00022989"/>
    </source>
</evidence>
<evidence type="ECO:0000313" key="6">
    <source>
        <dbReference type="Proteomes" id="UP000859505"/>
    </source>
</evidence>
<dbReference type="RefSeq" id="WP_011706280.1">
    <property type="nucleotide sequence ID" value="NZ_CP010947.1"/>
</dbReference>
<accession>A0AAD3UBQ4</accession>
<name>A0AAD3UBQ4_AERHY</name>
<dbReference type="GO" id="GO:0012505">
    <property type="term" value="C:endomembrane system"/>
    <property type="evidence" value="ECO:0007669"/>
    <property type="project" value="UniProtKB-SubCell"/>
</dbReference>
<reference evidence="5" key="1">
    <citation type="journal article" date="2018" name="Genome Biol.">
        <title>SKESA: strategic k-mer extension for scrupulous assemblies.</title>
        <authorList>
            <person name="Souvorov A."/>
            <person name="Agarwala R."/>
            <person name="Lipman D.J."/>
        </authorList>
    </citation>
    <scope>NUCLEOTIDE SEQUENCE</scope>
    <source>
        <strain evidence="5">OLC2673_Aeromonas</strain>
    </source>
</reference>
<proteinExistence type="predicted"/>
<keyword evidence="4" id="KW-0472">Membrane</keyword>
<evidence type="ECO:0000256" key="1">
    <source>
        <dbReference type="ARBA" id="ARBA00004127"/>
    </source>
</evidence>
<evidence type="ECO:0000256" key="4">
    <source>
        <dbReference type="ARBA" id="ARBA00023136"/>
    </source>
</evidence>
<sequence>MSALPGARRWLIWRRLRRLYRGFRHPDTPWWARGLVILVLLYGISPLDLIPDVVPFVGWLDDATLLLLLLWGWELCLPGAVRAALAERE</sequence>
<dbReference type="EMBL" id="DACTUL010000022">
    <property type="protein sequence ID" value="HAT6345069.1"/>
    <property type="molecule type" value="Genomic_DNA"/>
</dbReference>
<dbReference type="GeneID" id="4489313"/>
<comment type="caution">
    <text evidence="5">The sequence shown here is derived from an EMBL/GenBank/DDBJ whole genome shotgun (WGS) entry which is preliminary data.</text>
</comment>
<dbReference type="AlphaFoldDB" id="A0AAD3UBQ4"/>
<dbReference type="Proteomes" id="UP000859505">
    <property type="component" value="Unassembled WGS sequence"/>
</dbReference>
<gene>
    <name evidence="5" type="ORF">JAJ28_002822</name>
</gene>
<keyword evidence="3" id="KW-1133">Transmembrane helix</keyword>